<organism evidence="8 9">
    <name type="scientific">Methanoplanus endosymbiosus</name>
    <dbReference type="NCBI Taxonomy" id="33865"/>
    <lineage>
        <taxon>Archaea</taxon>
        <taxon>Methanobacteriati</taxon>
        <taxon>Methanobacteriota</taxon>
        <taxon>Stenosarchaea group</taxon>
        <taxon>Methanomicrobia</taxon>
        <taxon>Methanomicrobiales</taxon>
        <taxon>Methanomicrobiaceae</taxon>
        <taxon>Methanoplanus</taxon>
    </lineage>
</organism>
<dbReference type="InterPro" id="IPR002844">
    <property type="entry name" value="MTD"/>
</dbReference>
<comment type="similarity">
    <text evidence="1 7">Belongs to the MTD family.</text>
</comment>
<evidence type="ECO:0000313" key="8">
    <source>
        <dbReference type="EMBL" id="UUX91721.1"/>
    </source>
</evidence>
<comment type="function">
    <text evidence="7">Catalyzes the reversible reduction of methenyl-H(4)MPT(+) to methylene-H(4)MPT.</text>
</comment>
<dbReference type="Gene3D" id="6.10.140.120">
    <property type="match status" value="1"/>
</dbReference>
<dbReference type="SUPFAM" id="SSF102324">
    <property type="entry name" value="F420-dependent methylenetetrahydromethanopterin dehydrogenase (MTD)"/>
    <property type="match status" value="1"/>
</dbReference>
<evidence type="ECO:0000256" key="1">
    <source>
        <dbReference type="ARBA" id="ARBA00007842"/>
    </source>
</evidence>
<dbReference type="GO" id="GO:0008901">
    <property type="term" value="F:ferredoxin hydrogenase activity"/>
    <property type="evidence" value="ECO:0007669"/>
    <property type="project" value="InterPro"/>
</dbReference>
<dbReference type="AlphaFoldDB" id="A0A9E7PMP5"/>
<accession>A0A9E7PMP5</accession>
<dbReference type="EMBL" id="CP096115">
    <property type="protein sequence ID" value="UUX91721.1"/>
    <property type="molecule type" value="Genomic_DNA"/>
</dbReference>
<gene>
    <name evidence="7" type="primary">mtd</name>
    <name evidence="8" type="ORF">L6E24_10145</name>
</gene>
<keyword evidence="9" id="KW-1185">Reference proteome</keyword>
<dbReference type="Pfam" id="PF01993">
    <property type="entry name" value="MTD"/>
    <property type="match status" value="1"/>
</dbReference>
<evidence type="ECO:0000256" key="5">
    <source>
        <dbReference type="ARBA" id="ARBA00023002"/>
    </source>
</evidence>
<protein>
    <recommendedName>
        <fullName evidence="3 7">F420-dependent methylenetetrahydromethanopterin dehydrogenase</fullName>
        <shortName evidence="7">MTD</shortName>
        <ecNumber evidence="2 7">1.5.98.1</ecNumber>
    </recommendedName>
    <alternativeName>
        <fullName evidence="6 7">Coenzyme F420-dependent N5,N10-methylenetetrahydromethanopterin dehydrogenase</fullName>
    </alternativeName>
</protein>
<reference evidence="8" key="1">
    <citation type="submission" date="2022-04" db="EMBL/GenBank/DDBJ databases">
        <title>Complete genome of Methanoplanus endosymbiosus DSM 3599.</title>
        <authorList>
            <person name="Chen S.-C."/>
            <person name="You Y.-T."/>
            <person name="Zhou Y.-Z."/>
            <person name="Lai M.-C."/>
        </authorList>
    </citation>
    <scope>NUCLEOTIDE SEQUENCE</scope>
    <source>
        <strain evidence="8">DSM 3599</strain>
    </source>
</reference>
<sequence length="280" mass="30531">MVVKVGIAKLGNIASGVMAELLLDERADRNDMQTFMATSGTKLQPEDIERVVENMKAWAPDFCIVVSPNGVLPGPKGAREALAAAGIPCVVITDDITSKKDDFAALKESDFGYIIMKADSMIGARREFLDPVEMSDYNGNLVKVLTITGAFRKLQFAIDKVIDQVKEGKKGAELELPKIVMTSDKAVVDEFSNPYAYAKARAAYEIAQAVAGVNVKACFMTKGHENYTPIVASAHEMMRAATLLCDEAREIEKGCDGVIRMPHKADGEIVRKTELISKPW</sequence>
<dbReference type="HAMAP" id="MF_00058">
    <property type="entry name" value="MTD"/>
    <property type="match status" value="1"/>
</dbReference>
<dbReference type="GO" id="GO:0019386">
    <property type="term" value="P:methanogenesis, from carbon dioxide"/>
    <property type="evidence" value="ECO:0007669"/>
    <property type="project" value="UniProtKB-UniRule"/>
</dbReference>
<evidence type="ECO:0000313" key="9">
    <source>
        <dbReference type="Proteomes" id="UP001060368"/>
    </source>
</evidence>
<dbReference type="EC" id="1.5.98.1" evidence="2 7"/>
<name>A0A9E7PMP5_9EURY</name>
<dbReference type="InterPro" id="IPR036080">
    <property type="entry name" value="MTD_sf"/>
</dbReference>
<proteinExistence type="inferred from homology"/>
<dbReference type="Gene3D" id="3.40.50.10830">
    <property type="entry name" value="F420-dependent methylenetetrahydromethanopterin dehydrogenase (MTD)"/>
    <property type="match status" value="1"/>
</dbReference>
<evidence type="ECO:0000256" key="4">
    <source>
        <dbReference type="ARBA" id="ARBA00022563"/>
    </source>
</evidence>
<keyword evidence="4 7" id="KW-0554">One-carbon metabolism</keyword>
<evidence type="ECO:0000256" key="3">
    <source>
        <dbReference type="ARBA" id="ARBA00014062"/>
    </source>
</evidence>
<evidence type="ECO:0000256" key="6">
    <source>
        <dbReference type="ARBA" id="ARBA00031410"/>
    </source>
</evidence>
<keyword evidence="7" id="KW-0484">Methanogenesis</keyword>
<evidence type="ECO:0000256" key="7">
    <source>
        <dbReference type="HAMAP-Rule" id="MF_00058"/>
    </source>
</evidence>
<comment type="pathway">
    <text evidence="7">One-carbon metabolism; methanogenesis from CO(2); 5,10-methylene-5,6,7,8-tetrahydromethanopterin from 5,10-methenyl-5,6,7,8-tetrahydromethanopterin (coenzyme F420 route): step 1/1.</text>
</comment>
<keyword evidence="5 7" id="KW-0560">Oxidoreductase</keyword>
<dbReference type="GeneID" id="74308064"/>
<dbReference type="Proteomes" id="UP001060368">
    <property type="component" value="Chromosome"/>
</dbReference>
<comment type="catalytic activity">
    <reaction evidence="7">
        <text>5,10-methylenetetrahydromethanopterin + oxidized coenzyme F420-(gamma-L-Glu)(n) + 2 H(+) = 5,10-methenyl-5,6,7,8-tetrahydromethanopterin + reduced coenzyme F420-(gamma-L-Glu)(n)</text>
        <dbReference type="Rhea" id="RHEA:16721"/>
        <dbReference type="Rhea" id="RHEA-COMP:12939"/>
        <dbReference type="Rhea" id="RHEA-COMP:14378"/>
        <dbReference type="ChEBI" id="CHEBI:15378"/>
        <dbReference type="ChEBI" id="CHEBI:57818"/>
        <dbReference type="ChEBI" id="CHEBI:58337"/>
        <dbReference type="ChEBI" id="CHEBI:133980"/>
        <dbReference type="ChEBI" id="CHEBI:139511"/>
        <dbReference type="EC" id="1.5.98.1"/>
    </reaction>
</comment>
<dbReference type="NCBIfam" id="NF002162">
    <property type="entry name" value="PRK00994.1"/>
    <property type="match status" value="1"/>
</dbReference>
<dbReference type="GO" id="GO:0030268">
    <property type="term" value="F:methylenetetrahydromethanopterin dehydrogenase activity"/>
    <property type="evidence" value="ECO:0007669"/>
    <property type="project" value="UniProtKB-UniRule"/>
</dbReference>
<dbReference type="GO" id="GO:0006730">
    <property type="term" value="P:one-carbon metabolic process"/>
    <property type="evidence" value="ECO:0007669"/>
    <property type="project" value="UniProtKB-UniRule"/>
</dbReference>
<dbReference type="PIRSF" id="PIRSF005627">
    <property type="entry name" value="MTD"/>
    <property type="match status" value="1"/>
</dbReference>
<dbReference type="RefSeq" id="WP_257741874.1">
    <property type="nucleotide sequence ID" value="NZ_CP096115.1"/>
</dbReference>
<evidence type="ECO:0000256" key="2">
    <source>
        <dbReference type="ARBA" id="ARBA00012904"/>
    </source>
</evidence>
<dbReference type="KEGG" id="mend:L6E24_10145"/>